<evidence type="ECO:0000256" key="7">
    <source>
        <dbReference type="PIRNR" id="PIRNR038122"/>
    </source>
</evidence>
<dbReference type="GO" id="GO:0098552">
    <property type="term" value="C:side of membrane"/>
    <property type="evidence" value="ECO:0007669"/>
    <property type="project" value="UniProtKB-KW"/>
</dbReference>
<protein>
    <recommendedName>
        <fullName evidence="7">COBRA-like protein</fullName>
    </recommendedName>
</protein>
<keyword evidence="3" id="KW-0472">Membrane</keyword>
<evidence type="ECO:0000256" key="2">
    <source>
        <dbReference type="ARBA" id="ARBA00005507"/>
    </source>
</evidence>
<keyword evidence="3" id="KW-0336">GPI-anchor</keyword>
<reference evidence="9 10" key="1">
    <citation type="journal article" date="2020" name="Nat. Commun.">
        <title>Genome of Tripterygium wilfordii and identification of cytochrome P450 involved in triptolide biosynthesis.</title>
        <authorList>
            <person name="Tu L."/>
            <person name="Su P."/>
            <person name="Zhang Z."/>
            <person name="Gao L."/>
            <person name="Wang J."/>
            <person name="Hu T."/>
            <person name="Zhou J."/>
            <person name="Zhang Y."/>
            <person name="Zhao Y."/>
            <person name="Liu Y."/>
            <person name="Song Y."/>
            <person name="Tong Y."/>
            <person name="Lu Y."/>
            <person name="Yang J."/>
            <person name="Xu C."/>
            <person name="Jia M."/>
            <person name="Peters R.J."/>
            <person name="Huang L."/>
            <person name="Gao W."/>
        </authorList>
    </citation>
    <scope>NUCLEOTIDE SEQUENCE [LARGE SCALE GENOMIC DNA]</scope>
    <source>
        <strain evidence="10">cv. XIE 37</strain>
        <tissue evidence="9">Leaf</tissue>
    </source>
</reference>
<name>A0A7J7DGD0_TRIWF</name>
<comment type="similarity">
    <text evidence="2 7">Belongs to the COBRA family.</text>
</comment>
<evidence type="ECO:0000313" key="9">
    <source>
        <dbReference type="EMBL" id="KAF5745392.1"/>
    </source>
</evidence>
<dbReference type="GO" id="GO:0005886">
    <property type="term" value="C:plasma membrane"/>
    <property type="evidence" value="ECO:0007669"/>
    <property type="project" value="UniProtKB-SubCell"/>
</dbReference>
<dbReference type="Pfam" id="PF25079">
    <property type="entry name" value="COB_C"/>
    <property type="match status" value="2"/>
</dbReference>
<dbReference type="EMBL" id="JAAARO010000007">
    <property type="protein sequence ID" value="KAF5745392.1"/>
    <property type="molecule type" value="Genomic_DNA"/>
</dbReference>
<dbReference type="AlphaFoldDB" id="A0A7J7DGD0"/>
<dbReference type="PANTHER" id="PTHR31673">
    <property type="entry name" value="PROTEIN COBRA"/>
    <property type="match status" value="1"/>
</dbReference>
<dbReference type="InterPro" id="IPR056900">
    <property type="entry name" value="COB_C"/>
</dbReference>
<evidence type="ECO:0000259" key="8">
    <source>
        <dbReference type="Pfam" id="PF25079"/>
    </source>
</evidence>
<dbReference type="InterPro" id="IPR006918">
    <property type="entry name" value="COBRA_pln"/>
</dbReference>
<dbReference type="GO" id="GO:0010215">
    <property type="term" value="P:cellulose microfibril organization"/>
    <property type="evidence" value="ECO:0007669"/>
    <property type="project" value="InterPro"/>
</dbReference>
<keyword evidence="4" id="KW-0732">Signal</keyword>
<dbReference type="PIRSF" id="PIRSF038122">
    <property type="entry name" value="COBRA"/>
    <property type="match status" value="1"/>
</dbReference>
<dbReference type="Proteomes" id="UP000593562">
    <property type="component" value="Unassembled WGS sequence"/>
</dbReference>
<evidence type="ECO:0000256" key="6">
    <source>
        <dbReference type="ARBA" id="ARBA00023288"/>
    </source>
</evidence>
<accession>A0A7J7DGD0</accession>
<organism evidence="9 10">
    <name type="scientific">Tripterygium wilfordii</name>
    <name type="common">Thunder God vine</name>
    <dbReference type="NCBI Taxonomy" id="458696"/>
    <lineage>
        <taxon>Eukaryota</taxon>
        <taxon>Viridiplantae</taxon>
        <taxon>Streptophyta</taxon>
        <taxon>Embryophyta</taxon>
        <taxon>Tracheophyta</taxon>
        <taxon>Spermatophyta</taxon>
        <taxon>Magnoliopsida</taxon>
        <taxon>eudicotyledons</taxon>
        <taxon>Gunneridae</taxon>
        <taxon>Pentapetalae</taxon>
        <taxon>rosids</taxon>
        <taxon>fabids</taxon>
        <taxon>Celastrales</taxon>
        <taxon>Celastraceae</taxon>
        <taxon>Tripterygium</taxon>
    </lineage>
</organism>
<dbReference type="GO" id="GO:0052324">
    <property type="term" value="P:plant-type cell wall cellulose biosynthetic process"/>
    <property type="evidence" value="ECO:0007669"/>
    <property type="project" value="TreeGrafter"/>
</dbReference>
<keyword evidence="6" id="KW-0449">Lipoprotein</keyword>
<sequence length="444" mass="49859">MIDSIYNNGAFTLLSKFHGLLFLVADCYDPLDPNGNITVTFDIHEWKLDGYVARVTIQNYYQYRHVDKPGWKIGWAWTKNEVIWSMLGAFATQQGDCSNFKFKVPHSCLKTPVIADLIPEVSPSNKSEDCCRSGVLSAWTIDPSKSFSSFEMTVGNLPNSTSFLPVNLTLLAPGPGYTCSPVEETEPTKSSDIGGRREIQVFKTWKSTCTYSSFLGNKAPSCCVSLSTFYNPIVTTCPKCSCGCREVDQLTSSCIMEGSPLAISDGLDMVQCTEHMCPVRVHWHVSNNYMTHWRVKLTVSNYNYKRNYSDWNVVVQHPGFSQKAITYSFNSTLLPTVGLSDEAALFWGISYYNSELLETDETHLGSVTSDILFAKESDSFTLRNGWALPRRIYFNGEDCVMPLPDDFPMLPNIGSSIVKPTHHFLLLLLLQLLIFCSKTLVIWV</sequence>
<evidence type="ECO:0000256" key="4">
    <source>
        <dbReference type="ARBA" id="ARBA00022729"/>
    </source>
</evidence>
<keyword evidence="10" id="KW-1185">Reference proteome</keyword>
<evidence type="ECO:0000256" key="3">
    <source>
        <dbReference type="ARBA" id="ARBA00022622"/>
    </source>
</evidence>
<evidence type="ECO:0000256" key="1">
    <source>
        <dbReference type="ARBA" id="ARBA00004609"/>
    </source>
</evidence>
<gene>
    <name evidence="9" type="ORF">HS088_TW07G00976</name>
</gene>
<keyword evidence="5" id="KW-0325">Glycoprotein</keyword>
<comment type="caution">
    <text evidence="9">The sequence shown here is derived from an EMBL/GenBank/DDBJ whole genome shotgun (WGS) entry which is preliminary data.</text>
</comment>
<feature type="domain" description="COBRA C-terminal" evidence="8">
    <location>
        <begin position="221"/>
        <end position="251"/>
    </location>
</feature>
<evidence type="ECO:0000313" key="10">
    <source>
        <dbReference type="Proteomes" id="UP000593562"/>
    </source>
</evidence>
<proteinExistence type="inferred from homology"/>
<feature type="domain" description="COBRA C-terminal" evidence="8">
    <location>
        <begin position="269"/>
        <end position="408"/>
    </location>
</feature>
<evidence type="ECO:0000256" key="5">
    <source>
        <dbReference type="ARBA" id="ARBA00023180"/>
    </source>
</evidence>
<dbReference type="InParanoid" id="A0A7J7DGD0"/>
<comment type="subcellular location">
    <subcellularLocation>
        <location evidence="1">Cell membrane</location>
        <topology evidence="1">Lipid-anchor</topology>
        <topology evidence="1">GPI-anchor</topology>
    </subcellularLocation>
</comment>
<dbReference type="Pfam" id="PF04833">
    <property type="entry name" value="COBRA"/>
    <property type="match status" value="1"/>
</dbReference>
<dbReference type="PANTHER" id="PTHR31673:SF41">
    <property type="entry name" value="COBRA-LIKE PROTEIN"/>
    <property type="match status" value="1"/>
</dbReference>